<dbReference type="Pfam" id="PF07498">
    <property type="entry name" value="Rho_N"/>
    <property type="match status" value="1"/>
</dbReference>
<comment type="caution">
    <text evidence="2">The sequence shown here is derived from an EMBL/GenBank/DDBJ whole genome shotgun (WGS) entry which is preliminary data.</text>
</comment>
<dbReference type="GO" id="GO:0006353">
    <property type="term" value="P:DNA-templated transcription termination"/>
    <property type="evidence" value="ECO:0007669"/>
    <property type="project" value="InterPro"/>
</dbReference>
<evidence type="ECO:0000313" key="3">
    <source>
        <dbReference type="Proteomes" id="UP000238762"/>
    </source>
</evidence>
<dbReference type="Gene3D" id="1.10.720.30">
    <property type="entry name" value="SAP domain"/>
    <property type="match status" value="1"/>
</dbReference>
<dbReference type="AlphaFoldDB" id="A0A2T1BZV1"/>
<accession>A0A2T1BZV1</accession>
<feature type="domain" description="Rho termination factor-like N-terminal" evidence="1">
    <location>
        <begin position="205"/>
        <end position="243"/>
    </location>
</feature>
<name>A0A2T1BZV1_9CYAN</name>
<keyword evidence="3" id="KW-1185">Reference proteome</keyword>
<dbReference type="OrthoDB" id="482313at2"/>
<reference evidence="2 3" key="2">
    <citation type="submission" date="2018-03" db="EMBL/GenBank/DDBJ databases">
        <title>The ancient ancestry and fast evolution of plastids.</title>
        <authorList>
            <person name="Moore K.R."/>
            <person name="Magnabosco C."/>
            <person name="Momper L."/>
            <person name="Gold D.A."/>
            <person name="Bosak T."/>
            <person name="Fournier G.P."/>
        </authorList>
    </citation>
    <scope>NUCLEOTIDE SEQUENCE [LARGE SCALE GENOMIC DNA]</scope>
    <source>
        <strain evidence="2 3">CCAP 1448/3</strain>
    </source>
</reference>
<dbReference type="Proteomes" id="UP000238762">
    <property type="component" value="Unassembled WGS sequence"/>
</dbReference>
<sequence length="248" mass="27656">MSNLSNIGSLMSLYLDNIAITERTDASEFLINAAANLLKQNGGRNWIPLIVKEIGENKYEAIANSFIYAVAEKAGLERLWCIIAEDTNNAIEITKVLAREKMPKVNLASASREEIKAGLQYLIDQPGSALKTVKLAVATNRIDEASRQSWQNLDPIIQLKCGITKGKKLEALKEVFYIEAKPVIALSSTEDHSSKKSDRPDIHNLQKMTTVQLKQEAKKRDLTVTSKMKKFDIIELILNAESKIDLNT</sequence>
<dbReference type="InterPro" id="IPR036361">
    <property type="entry name" value="SAP_dom_sf"/>
</dbReference>
<proteinExistence type="predicted"/>
<gene>
    <name evidence="2" type="ORF">C7B64_18275</name>
</gene>
<reference evidence="2 3" key="1">
    <citation type="submission" date="2018-02" db="EMBL/GenBank/DDBJ databases">
        <authorList>
            <person name="Cohen D.B."/>
            <person name="Kent A.D."/>
        </authorList>
    </citation>
    <scope>NUCLEOTIDE SEQUENCE [LARGE SCALE GENOMIC DNA]</scope>
    <source>
        <strain evidence="2 3">CCAP 1448/3</strain>
    </source>
</reference>
<evidence type="ECO:0000259" key="1">
    <source>
        <dbReference type="Pfam" id="PF07498"/>
    </source>
</evidence>
<dbReference type="InterPro" id="IPR011112">
    <property type="entry name" value="Rho-like_N"/>
</dbReference>
<organism evidence="2 3">
    <name type="scientific">Merismopedia glauca CCAP 1448/3</name>
    <dbReference type="NCBI Taxonomy" id="1296344"/>
    <lineage>
        <taxon>Bacteria</taxon>
        <taxon>Bacillati</taxon>
        <taxon>Cyanobacteriota</taxon>
        <taxon>Cyanophyceae</taxon>
        <taxon>Synechococcales</taxon>
        <taxon>Merismopediaceae</taxon>
        <taxon>Merismopedia</taxon>
    </lineage>
</organism>
<evidence type="ECO:0000313" key="2">
    <source>
        <dbReference type="EMBL" id="PSB01438.1"/>
    </source>
</evidence>
<protein>
    <submittedName>
        <fullName evidence="2">Rho termination factor</fullName>
    </submittedName>
</protein>
<dbReference type="RefSeq" id="WP_106290087.1">
    <property type="nucleotide sequence ID" value="NZ_CAWNTC010000138.1"/>
</dbReference>
<dbReference type="EMBL" id="PVWJ01000107">
    <property type="protein sequence ID" value="PSB01438.1"/>
    <property type="molecule type" value="Genomic_DNA"/>
</dbReference>